<evidence type="ECO:0000256" key="13">
    <source>
        <dbReference type="SAM" id="Coils"/>
    </source>
</evidence>
<evidence type="ECO:0000256" key="7">
    <source>
        <dbReference type="ARBA" id="ARBA00053401"/>
    </source>
</evidence>
<dbReference type="InterPro" id="IPR009012">
    <property type="entry name" value="GrpE_head"/>
</dbReference>
<dbReference type="SUPFAM" id="SSF51064">
    <property type="entry name" value="Head domain of nucleotide exchange factor GrpE"/>
    <property type="match status" value="1"/>
</dbReference>
<feature type="region of interest" description="Disordered" evidence="14">
    <location>
        <begin position="1"/>
        <end position="40"/>
    </location>
</feature>
<dbReference type="GO" id="GO:0006457">
    <property type="term" value="P:protein folding"/>
    <property type="evidence" value="ECO:0007669"/>
    <property type="project" value="InterPro"/>
</dbReference>
<evidence type="ECO:0000256" key="12">
    <source>
        <dbReference type="RuleBase" id="RU004478"/>
    </source>
</evidence>
<dbReference type="EMBL" id="CP121694">
    <property type="protein sequence ID" value="WRO21265.1"/>
    <property type="molecule type" value="Genomic_DNA"/>
</dbReference>
<evidence type="ECO:0000256" key="3">
    <source>
        <dbReference type="ARBA" id="ARBA00011738"/>
    </source>
</evidence>
<comment type="similarity">
    <text evidence="2 10 12">Belongs to the GrpE family.</text>
</comment>
<dbReference type="PANTHER" id="PTHR21237">
    <property type="entry name" value="GRPE PROTEIN"/>
    <property type="match status" value="1"/>
</dbReference>
<dbReference type="HAMAP" id="MF_01151">
    <property type="entry name" value="GrpE"/>
    <property type="match status" value="1"/>
</dbReference>
<keyword evidence="16" id="KW-1185">Reference proteome</keyword>
<dbReference type="Gene3D" id="3.90.20.20">
    <property type="match status" value="1"/>
</dbReference>
<accession>A0AAU0UK41</accession>
<keyword evidence="13" id="KW-0175">Coiled coil</keyword>
<dbReference type="GO" id="GO:0005737">
    <property type="term" value="C:cytoplasm"/>
    <property type="evidence" value="ECO:0007669"/>
    <property type="project" value="UniProtKB-SubCell"/>
</dbReference>
<dbReference type="SUPFAM" id="SSF58014">
    <property type="entry name" value="Coiled-coil domain of nucleotide exchange factor GrpE"/>
    <property type="match status" value="1"/>
</dbReference>
<evidence type="ECO:0000256" key="10">
    <source>
        <dbReference type="HAMAP-Rule" id="MF_01151"/>
    </source>
</evidence>
<comment type="function">
    <text evidence="7 10 11">Participates actively in the response to hyperosmotic and heat shock by preventing the aggregation of stress-denatured proteins, in association with DnaK and GrpE. It is the nucleotide exchange factor for DnaK and may function as a thermosensor. Unfolded proteins bind initially to DnaJ; upon interaction with the DnaJ-bound protein, DnaK hydrolyzes its bound ATP, resulting in the formation of a stable complex. GrpE releases ADP from DnaK; ATP binding to DnaK triggers the release of the substrate protein, thus completing the reaction cycle. Several rounds of ATP-dependent interactions between DnaJ, DnaK and GrpE are required for fully efficient folding.</text>
</comment>
<feature type="compositionally biased region" description="Acidic residues" evidence="14">
    <location>
        <begin position="27"/>
        <end position="40"/>
    </location>
</feature>
<evidence type="ECO:0000256" key="8">
    <source>
        <dbReference type="ARBA" id="ARBA00072274"/>
    </source>
</evidence>
<dbReference type="CDD" id="cd00446">
    <property type="entry name" value="GrpE"/>
    <property type="match status" value="1"/>
</dbReference>
<comment type="subunit">
    <text evidence="3 10">Homodimer.</text>
</comment>
<evidence type="ECO:0000256" key="11">
    <source>
        <dbReference type="RuleBase" id="RU000639"/>
    </source>
</evidence>
<name>A0AAU0UK41_9FIRM</name>
<dbReference type="InterPro" id="IPR013805">
    <property type="entry name" value="GrpE_CC"/>
</dbReference>
<evidence type="ECO:0000256" key="9">
    <source>
        <dbReference type="ARBA" id="ARBA00076414"/>
    </source>
</evidence>
<dbReference type="PRINTS" id="PR00773">
    <property type="entry name" value="GRPEPROTEIN"/>
</dbReference>
<evidence type="ECO:0000256" key="2">
    <source>
        <dbReference type="ARBA" id="ARBA00009054"/>
    </source>
</evidence>
<reference evidence="15 16" key="1">
    <citation type="submission" date="2023-04" db="EMBL/GenBank/DDBJ databases">
        <authorList>
            <person name="Hsu D."/>
        </authorList>
    </citation>
    <scope>NUCLEOTIDE SEQUENCE [LARGE SCALE GENOMIC DNA]</scope>
    <source>
        <strain evidence="15 16">MK1</strain>
    </source>
</reference>
<dbReference type="Proteomes" id="UP001329915">
    <property type="component" value="Chromosome"/>
</dbReference>
<protein>
    <recommendedName>
        <fullName evidence="8 10">Protein GrpE</fullName>
    </recommendedName>
    <alternativeName>
        <fullName evidence="9 10">HSP-70 cofactor</fullName>
    </alternativeName>
</protein>
<dbReference type="PANTHER" id="PTHR21237:SF23">
    <property type="entry name" value="GRPE PROTEIN HOMOLOG, MITOCHONDRIAL"/>
    <property type="match status" value="1"/>
</dbReference>
<organism evidence="15 16">
    <name type="scientific">Metallumcola ferriviriculae</name>
    <dbReference type="NCBI Taxonomy" id="3039180"/>
    <lineage>
        <taxon>Bacteria</taxon>
        <taxon>Bacillati</taxon>
        <taxon>Bacillota</taxon>
        <taxon>Clostridia</taxon>
        <taxon>Neomoorellales</taxon>
        <taxon>Desulfitibacteraceae</taxon>
        <taxon>Metallumcola</taxon>
    </lineage>
</organism>
<sequence>MLKEDTNSTKQKEDDLHSLNEDAGVGVEEELQQGQSDIDDDSFDAHQQLEQVIAEKEELNRNFLRLQADFDNFRKRSRKEQQEFMRYASQSLIEKLLPVIDNFERALSSDDSQSQSFKAGIEMIYKQLVGILEQEGLVEIETEGQDFDPNFHEAVMQVKNDECPDNMVIEVMQKGYKLKDKVVRPAMVKVANN</sequence>
<feature type="compositionally biased region" description="Basic and acidic residues" evidence="14">
    <location>
        <begin position="1"/>
        <end position="20"/>
    </location>
</feature>
<dbReference type="GO" id="GO:0051082">
    <property type="term" value="F:unfolded protein binding"/>
    <property type="evidence" value="ECO:0007669"/>
    <property type="project" value="TreeGrafter"/>
</dbReference>
<evidence type="ECO:0000313" key="15">
    <source>
        <dbReference type="EMBL" id="WRO21265.1"/>
    </source>
</evidence>
<evidence type="ECO:0000313" key="16">
    <source>
        <dbReference type="Proteomes" id="UP001329915"/>
    </source>
</evidence>
<dbReference type="AlphaFoldDB" id="A0AAU0UK41"/>
<dbReference type="Pfam" id="PF01025">
    <property type="entry name" value="GrpE"/>
    <property type="match status" value="1"/>
</dbReference>
<dbReference type="Gene3D" id="2.30.22.10">
    <property type="entry name" value="Head domain of nucleotide exchange factor GrpE"/>
    <property type="match status" value="1"/>
</dbReference>
<dbReference type="NCBIfam" id="NF010738">
    <property type="entry name" value="PRK14140.1"/>
    <property type="match status" value="1"/>
</dbReference>
<dbReference type="PROSITE" id="PS01071">
    <property type="entry name" value="GRPE"/>
    <property type="match status" value="1"/>
</dbReference>
<comment type="subcellular location">
    <subcellularLocation>
        <location evidence="1 10">Cytoplasm</location>
    </subcellularLocation>
</comment>
<dbReference type="GO" id="GO:0051087">
    <property type="term" value="F:protein-folding chaperone binding"/>
    <property type="evidence" value="ECO:0007669"/>
    <property type="project" value="InterPro"/>
</dbReference>
<dbReference type="GO" id="GO:0000774">
    <property type="term" value="F:adenyl-nucleotide exchange factor activity"/>
    <property type="evidence" value="ECO:0007669"/>
    <property type="project" value="InterPro"/>
</dbReference>
<gene>
    <name evidence="10 15" type="primary">grpE</name>
    <name evidence="15" type="ORF">MFMK1_001068</name>
</gene>
<evidence type="ECO:0000256" key="14">
    <source>
        <dbReference type="SAM" id="MobiDB-lite"/>
    </source>
</evidence>
<keyword evidence="5 10" id="KW-0346">Stress response</keyword>
<evidence type="ECO:0000256" key="4">
    <source>
        <dbReference type="ARBA" id="ARBA00022490"/>
    </source>
</evidence>
<dbReference type="FunFam" id="2.30.22.10:FF:000001">
    <property type="entry name" value="Protein GrpE"/>
    <property type="match status" value="1"/>
</dbReference>
<dbReference type="GO" id="GO:0042803">
    <property type="term" value="F:protein homodimerization activity"/>
    <property type="evidence" value="ECO:0007669"/>
    <property type="project" value="InterPro"/>
</dbReference>
<evidence type="ECO:0000256" key="1">
    <source>
        <dbReference type="ARBA" id="ARBA00004496"/>
    </source>
</evidence>
<feature type="coiled-coil region" evidence="13">
    <location>
        <begin position="46"/>
        <end position="76"/>
    </location>
</feature>
<keyword evidence="6 10" id="KW-0143">Chaperone</keyword>
<dbReference type="KEGG" id="dbc:MFMK1_001068"/>
<dbReference type="RefSeq" id="WP_366924116.1">
    <property type="nucleotide sequence ID" value="NZ_CP121694.1"/>
</dbReference>
<evidence type="ECO:0000256" key="5">
    <source>
        <dbReference type="ARBA" id="ARBA00023016"/>
    </source>
</evidence>
<evidence type="ECO:0000256" key="6">
    <source>
        <dbReference type="ARBA" id="ARBA00023186"/>
    </source>
</evidence>
<proteinExistence type="inferred from homology"/>
<dbReference type="InterPro" id="IPR000740">
    <property type="entry name" value="GrpE"/>
</dbReference>
<keyword evidence="4 10" id="KW-0963">Cytoplasm</keyword>